<dbReference type="InterPro" id="IPR001214">
    <property type="entry name" value="SET_dom"/>
</dbReference>
<dbReference type="InterPro" id="IPR025783">
    <property type="entry name" value="Set9_fungi"/>
</dbReference>
<evidence type="ECO:0000256" key="11">
    <source>
        <dbReference type="ARBA" id="ARBA00024057"/>
    </source>
</evidence>
<dbReference type="EMBL" id="JANBUL010000175">
    <property type="protein sequence ID" value="KAJ2779471.1"/>
    <property type="molecule type" value="Genomic_DNA"/>
</dbReference>
<dbReference type="GO" id="GO:0005694">
    <property type="term" value="C:chromosome"/>
    <property type="evidence" value="ECO:0007669"/>
    <property type="project" value="UniProtKB-SubCell"/>
</dbReference>
<dbReference type="Gene3D" id="2.30.30.140">
    <property type="match status" value="1"/>
</dbReference>
<dbReference type="PANTHER" id="PTHR12977:SF4">
    <property type="entry name" value="HISTONE-LYSINE N-METHYLTRANSFERASE KMT5B"/>
    <property type="match status" value="1"/>
</dbReference>
<evidence type="ECO:0000256" key="8">
    <source>
        <dbReference type="ARBA" id="ARBA00022691"/>
    </source>
</evidence>
<organism evidence="16 17">
    <name type="scientific">Coemansia javaensis</name>
    <dbReference type="NCBI Taxonomy" id="2761396"/>
    <lineage>
        <taxon>Eukaryota</taxon>
        <taxon>Fungi</taxon>
        <taxon>Fungi incertae sedis</taxon>
        <taxon>Zoopagomycota</taxon>
        <taxon>Kickxellomycotina</taxon>
        <taxon>Kickxellomycetes</taxon>
        <taxon>Kickxellales</taxon>
        <taxon>Kickxellaceae</taxon>
        <taxon>Coemansia</taxon>
    </lineage>
</organism>
<dbReference type="PROSITE" id="PS50280">
    <property type="entry name" value="SET"/>
    <property type="match status" value="1"/>
</dbReference>
<dbReference type="OrthoDB" id="6627536at2759"/>
<keyword evidence="7 16" id="KW-0808">Transferase</keyword>
<protein>
    <recommendedName>
        <fullName evidence="4">Histone-lysine N-methyltransferase SET9</fullName>
        <ecNumber evidence="11">2.1.1.372</ecNumber>
    </recommendedName>
    <alternativeName>
        <fullName evidence="3">Histone-lysine N-methyltransferase set9</fullName>
    </alternativeName>
    <alternativeName>
        <fullName evidence="12">SET domain protein 9</fullName>
    </alternativeName>
</protein>
<reference evidence="16" key="1">
    <citation type="submission" date="2022-07" db="EMBL/GenBank/DDBJ databases">
        <title>Phylogenomic reconstructions and comparative analyses of Kickxellomycotina fungi.</title>
        <authorList>
            <person name="Reynolds N.K."/>
            <person name="Stajich J.E."/>
            <person name="Barry K."/>
            <person name="Grigoriev I.V."/>
            <person name="Crous P."/>
            <person name="Smith M.E."/>
        </authorList>
    </citation>
    <scope>NUCLEOTIDE SEQUENCE</scope>
    <source>
        <strain evidence="16">NBRC 105414</strain>
    </source>
</reference>
<evidence type="ECO:0000256" key="7">
    <source>
        <dbReference type="ARBA" id="ARBA00022679"/>
    </source>
</evidence>
<evidence type="ECO:0000313" key="17">
    <source>
        <dbReference type="Proteomes" id="UP001140217"/>
    </source>
</evidence>
<evidence type="ECO:0000256" key="3">
    <source>
        <dbReference type="ARBA" id="ARBA00014232"/>
    </source>
</evidence>
<dbReference type="PROSITE" id="PS51567">
    <property type="entry name" value="SAM_MT43_SUVAR420_1"/>
    <property type="match status" value="1"/>
</dbReference>
<sequence>MAQPSSVSSMDALTLSRYDDLLSDVLLDQAGLWFATRKMLPRYRRVRTPAGASVELVQRVAAGRTTLAEAVAELLQQDYVAAFLRHKSAERIGDFRLHAGRYLSMYLPGAGYEIAQTSRYRAVTGQDEARVVATRQYRLGTVVSLCSGSVARLSEAEIRRMEAEKADFSVMWWSKKKSMCLVLGPARFVNHDCDSNCHFTALGSDAICFQALRTIEPGEEITTNYGSSYFGENNCECLCATCERYSRGWYARSRDRDGSIDDAAAQESHSSTDTESTLVPPAAATAAAVADAAAAAAASRMRTRNKGHARGRQQRPAGGSRPACSTCGDAMSQAKAPGGEAEPAVACNKCARHRLLFGLEWPERPQQRSAAAKRRMDDGEARRPKRTRSAGPKPAPVATIYDGAQGAAGESARDMFARRAEGTPVLVDPLDPGASYWWPGVIVGRADGGEGRWQVRHFEDGSFSECQAHEMALFDPAQAPVAAWLDEAPQRLLATPAMRRALAYYEWRYLALGADRRPQAADDDDAASRPAERVAGVNEAARLRQLLGSRQLKAAPAAAERAQVAFGDFFPDDSSSSGLETASQACIRAYLHGPKDLVRAMDTRDGHAYAARIMHADYVRTPDRIGLYYRVHYQGWNSRYDEDVPPSRILPPK</sequence>
<evidence type="ECO:0000256" key="5">
    <source>
        <dbReference type="ARBA" id="ARBA00022454"/>
    </source>
</evidence>
<keyword evidence="8" id="KW-0949">S-adenosyl-L-methionine</keyword>
<dbReference type="GO" id="GO:0032259">
    <property type="term" value="P:methylation"/>
    <property type="evidence" value="ECO:0007669"/>
    <property type="project" value="UniProtKB-KW"/>
</dbReference>
<evidence type="ECO:0000256" key="13">
    <source>
        <dbReference type="ARBA" id="ARBA00048081"/>
    </source>
</evidence>
<evidence type="ECO:0000259" key="15">
    <source>
        <dbReference type="PROSITE" id="PS50280"/>
    </source>
</evidence>
<dbReference type="Gene3D" id="1.10.10.1700">
    <property type="entry name" value="Histone-lysine N-methyltransferase"/>
    <property type="match status" value="1"/>
</dbReference>
<feature type="compositionally biased region" description="Basic residues" evidence="14">
    <location>
        <begin position="301"/>
        <end position="313"/>
    </location>
</feature>
<dbReference type="GO" id="GO:0140943">
    <property type="term" value="F:histone H4K20 trimethyltransferase activity"/>
    <property type="evidence" value="ECO:0007669"/>
    <property type="project" value="UniProtKB-EC"/>
</dbReference>
<dbReference type="GO" id="GO:0005634">
    <property type="term" value="C:nucleus"/>
    <property type="evidence" value="ECO:0007669"/>
    <property type="project" value="UniProtKB-SubCell"/>
</dbReference>
<keyword evidence="5" id="KW-0158">Chromosome</keyword>
<dbReference type="SUPFAM" id="SSF54160">
    <property type="entry name" value="Chromo domain-like"/>
    <property type="match status" value="1"/>
</dbReference>
<keyword evidence="6 16" id="KW-0489">Methyltransferase</keyword>
<keyword evidence="17" id="KW-1185">Reference proteome</keyword>
<evidence type="ECO:0000256" key="6">
    <source>
        <dbReference type="ARBA" id="ARBA00022603"/>
    </source>
</evidence>
<feature type="region of interest" description="Disordered" evidence="14">
    <location>
        <begin position="361"/>
        <end position="399"/>
    </location>
</feature>
<evidence type="ECO:0000313" key="16">
    <source>
        <dbReference type="EMBL" id="KAJ2779471.1"/>
    </source>
</evidence>
<evidence type="ECO:0000256" key="10">
    <source>
        <dbReference type="ARBA" id="ARBA00023242"/>
    </source>
</evidence>
<dbReference type="Pfam" id="PF00856">
    <property type="entry name" value="SET"/>
    <property type="match status" value="1"/>
</dbReference>
<dbReference type="EC" id="2.1.1.372" evidence="11"/>
<dbReference type="SUPFAM" id="SSF82199">
    <property type="entry name" value="SET domain"/>
    <property type="match status" value="1"/>
</dbReference>
<name>A0A9W8H700_9FUNG</name>
<evidence type="ECO:0000256" key="2">
    <source>
        <dbReference type="ARBA" id="ARBA00004286"/>
    </source>
</evidence>
<comment type="catalytic activity">
    <reaction evidence="13">
        <text>L-lysyl(20)-[histone H4] + 3 S-adenosyl-L-methionine = N(6),N(6),N(6)-trimethyl-L-lysyl(20)-[histone H4] + 3 S-adenosyl-L-homocysteine + 3 H(+)</text>
        <dbReference type="Rhea" id="RHEA:64456"/>
        <dbReference type="Rhea" id="RHEA-COMP:15554"/>
        <dbReference type="Rhea" id="RHEA-COMP:15998"/>
        <dbReference type="ChEBI" id="CHEBI:15378"/>
        <dbReference type="ChEBI" id="CHEBI:29969"/>
        <dbReference type="ChEBI" id="CHEBI:57856"/>
        <dbReference type="ChEBI" id="CHEBI:59789"/>
        <dbReference type="ChEBI" id="CHEBI:61961"/>
        <dbReference type="EC" id="2.1.1.372"/>
    </reaction>
</comment>
<keyword evidence="10" id="KW-0539">Nucleus</keyword>
<dbReference type="SMART" id="SM00317">
    <property type="entry name" value="SET"/>
    <property type="match status" value="1"/>
</dbReference>
<feature type="domain" description="SET" evidence="15">
    <location>
        <begin position="110"/>
        <end position="226"/>
    </location>
</feature>
<evidence type="ECO:0000256" key="1">
    <source>
        <dbReference type="ARBA" id="ARBA00004123"/>
    </source>
</evidence>
<evidence type="ECO:0000256" key="4">
    <source>
        <dbReference type="ARBA" id="ARBA00015413"/>
    </source>
</evidence>
<dbReference type="Proteomes" id="UP001140217">
    <property type="component" value="Unassembled WGS sequence"/>
</dbReference>
<feature type="region of interest" description="Disordered" evidence="14">
    <location>
        <begin position="297"/>
        <end position="337"/>
    </location>
</feature>
<dbReference type="InterPro" id="IPR039977">
    <property type="entry name" value="Suv4-20/Set9"/>
</dbReference>
<proteinExistence type="predicted"/>
<dbReference type="CDD" id="cd10524">
    <property type="entry name" value="SET_Suv4-20-like"/>
    <property type="match status" value="1"/>
</dbReference>
<dbReference type="InterPro" id="IPR016197">
    <property type="entry name" value="Chromo-like_dom_sf"/>
</dbReference>
<gene>
    <name evidence="16" type="primary">set9</name>
    <name evidence="16" type="ORF">H4R18_003990</name>
</gene>
<comment type="subcellular location">
    <subcellularLocation>
        <location evidence="2">Chromosome</location>
    </subcellularLocation>
    <subcellularLocation>
        <location evidence="1">Nucleus</location>
    </subcellularLocation>
</comment>
<evidence type="ECO:0000256" key="9">
    <source>
        <dbReference type="ARBA" id="ARBA00022853"/>
    </source>
</evidence>
<dbReference type="InterPro" id="IPR046341">
    <property type="entry name" value="SET_dom_sf"/>
</dbReference>
<dbReference type="Gene3D" id="2.170.270.10">
    <property type="entry name" value="SET domain"/>
    <property type="match status" value="1"/>
</dbReference>
<dbReference type="InterPro" id="IPR041938">
    <property type="entry name" value="Hist-Lys_N-MTase_N"/>
</dbReference>
<keyword evidence="9" id="KW-0156">Chromatin regulator</keyword>
<dbReference type="AlphaFoldDB" id="A0A9W8H700"/>
<comment type="caution">
    <text evidence="16">The sequence shown here is derived from an EMBL/GenBank/DDBJ whole genome shotgun (WGS) entry which is preliminary data.</text>
</comment>
<evidence type="ECO:0000256" key="14">
    <source>
        <dbReference type="SAM" id="MobiDB-lite"/>
    </source>
</evidence>
<evidence type="ECO:0000256" key="12">
    <source>
        <dbReference type="ARBA" id="ARBA00030653"/>
    </source>
</evidence>
<accession>A0A9W8H700</accession>
<dbReference type="PANTHER" id="PTHR12977">
    <property type="entry name" value="SUPPRESSOR OF VARIEGATION 4-20-RELATED"/>
    <property type="match status" value="1"/>
</dbReference>